<dbReference type="GO" id="GO:0003735">
    <property type="term" value="F:structural constituent of ribosome"/>
    <property type="evidence" value="ECO:0007669"/>
    <property type="project" value="InterPro"/>
</dbReference>
<evidence type="ECO:0000313" key="8">
    <source>
        <dbReference type="EMBL" id="MST98148.1"/>
    </source>
</evidence>
<dbReference type="PRINTS" id="PR00064">
    <property type="entry name" value="RIBOSOMALL35"/>
</dbReference>
<comment type="similarity">
    <text evidence="1 5 6">Belongs to the bacterial ribosomal protein bL35 family.</text>
</comment>
<dbReference type="InterPro" id="IPR021137">
    <property type="entry name" value="Ribosomal_bL35-like"/>
</dbReference>
<proteinExistence type="inferred from homology"/>
<accession>A0A844G6R5</accession>
<dbReference type="GO" id="GO:0006412">
    <property type="term" value="P:translation"/>
    <property type="evidence" value="ECO:0007669"/>
    <property type="project" value="UniProtKB-UniRule"/>
</dbReference>
<reference evidence="8 9" key="1">
    <citation type="submission" date="2019-08" db="EMBL/GenBank/DDBJ databases">
        <title>In-depth cultivation of the pig gut microbiome towards novel bacterial diversity and tailored functional studies.</title>
        <authorList>
            <person name="Wylensek D."/>
            <person name="Hitch T.C.A."/>
            <person name="Clavel T."/>
        </authorList>
    </citation>
    <scope>NUCLEOTIDE SEQUENCE [LARGE SCALE GENOMIC DNA]</scope>
    <source>
        <strain evidence="8 9">BBE-744-WT-12</strain>
    </source>
</reference>
<protein>
    <recommendedName>
        <fullName evidence="4 5">Large ribosomal subunit protein bL35</fullName>
    </recommendedName>
</protein>
<dbReference type="InterPro" id="IPR001706">
    <property type="entry name" value="Ribosomal_bL35"/>
</dbReference>
<comment type="caution">
    <text evidence="8">The sequence shown here is derived from an EMBL/GenBank/DDBJ whole genome shotgun (WGS) entry which is preliminary data.</text>
</comment>
<dbReference type="PANTHER" id="PTHR33343">
    <property type="entry name" value="54S RIBOSOMAL PROTEIN BL35M"/>
    <property type="match status" value="1"/>
</dbReference>
<dbReference type="SUPFAM" id="SSF143034">
    <property type="entry name" value="L35p-like"/>
    <property type="match status" value="1"/>
</dbReference>
<evidence type="ECO:0000256" key="3">
    <source>
        <dbReference type="ARBA" id="ARBA00023274"/>
    </source>
</evidence>
<dbReference type="FunFam" id="4.10.410.60:FF:000001">
    <property type="entry name" value="50S ribosomal protein L35"/>
    <property type="match status" value="1"/>
</dbReference>
<feature type="compositionally biased region" description="Basic residues" evidence="7">
    <location>
        <begin position="1"/>
        <end position="44"/>
    </location>
</feature>
<dbReference type="Proteomes" id="UP000435649">
    <property type="component" value="Unassembled WGS sequence"/>
</dbReference>
<evidence type="ECO:0000256" key="1">
    <source>
        <dbReference type="ARBA" id="ARBA00006598"/>
    </source>
</evidence>
<sequence length="66" mass="7512">MPKLKTRKCAAKRLKQTGTGKFRHHKAGARHLKSSKNAKRRRRLRQDGAVKSTEMSRIKAALPYGL</sequence>
<name>A0A844G6R5_9BACT</name>
<evidence type="ECO:0000313" key="9">
    <source>
        <dbReference type="Proteomes" id="UP000435649"/>
    </source>
</evidence>
<keyword evidence="2 5" id="KW-0689">Ribosomal protein</keyword>
<dbReference type="InterPro" id="IPR037229">
    <property type="entry name" value="Ribosomal_bL35_sf"/>
</dbReference>
<dbReference type="AlphaFoldDB" id="A0A844G6R5"/>
<feature type="region of interest" description="Disordered" evidence="7">
    <location>
        <begin position="1"/>
        <end position="66"/>
    </location>
</feature>
<gene>
    <name evidence="5 8" type="primary">rpmI</name>
    <name evidence="8" type="ORF">FYJ85_13980</name>
</gene>
<evidence type="ECO:0000256" key="7">
    <source>
        <dbReference type="SAM" id="MobiDB-lite"/>
    </source>
</evidence>
<evidence type="ECO:0000256" key="4">
    <source>
        <dbReference type="ARBA" id="ARBA00071664"/>
    </source>
</evidence>
<dbReference type="NCBIfam" id="TIGR00001">
    <property type="entry name" value="rpmI_bact"/>
    <property type="match status" value="1"/>
</dbReference>
<evidence type="ECO:0000256" key="6">
    <source>
        <dbReference type="RuleBase" id="RU000568"/>
    </source>
</evidence>
<organism evidence="8 9">
    <name type="scientific">Victivallis lenta</name>
    <dbReference type="NCBI Taxonomy" id="2606640"/>
    <lineage>
        <taxon>Bacteria</taxon>
        <taxon>Pseudomonadati</taxon>
        <taxon>Lentisphaerota</taxon>
        <taxon>Lentisphaeria</taxon>
        <taxon>Victivallales</taxon>
        <taxon>Victivallaceae</taxon>
        <taxon>Victivallis</taxon>
    </lineage>
</organism>
<keyword evidence="3 5" id="KW-0687">Ribonucleoprotein</keyword>
<dbReference type="RefSeq" id="WP_106053776.1">
    <property type="nucleotide sequence ID" value="NZ_CALXOB010000010.1"/>
</dbReference>
<dbReference type="Gene3D" id="4.10.410.60">
    <property type="match status" value="1"/>
</dbReference>
<evidence type="ECO:0000256" key="2">
    <source>
        <dbReference type="ARBA" id="ARBA00022980"/>
    </source>
</evidence>
<dbReference type="Pfam" id="PF01632">
    <property type="entry name" value="Ribosomal_L35p"/>
    <property type="match status" value="1"/>
</dbReference>
<keyword evidence="9" id="KW-1185">Reference proteome</keyword>
<dbReference type="HAMAP" id="MF_00514">
    <property type="entry name" value="Ribosomal_bL35"/>
    <property type="match status" value="1"/>
</dbReference>
<dbReference type="PANTHER" id="PTHR33343:SF1">
    <property type="entry name" value="LARGE RIBOSOMAL SUBUNIT PROTEIN BL35M"/>
    <property type="match status" value="1"/>
</dbReference>
<evidence type="ECO:0000256" key="5">
    <source>
        <dbReference type="HAMAP-Rule" id="MF_00514"/>
    </source>
</evidence>
<dbReference type="EMBL" id="VUNS01000016">
    <property type="protein sequence ID" value="MST98148.1"/>
    <property type="molecule type" value="Genomic_DNA"/>
</dbReference>
<dbReference type="GO" id="GO:0015934">
    <property type="term" value="C:large ribosomal subunit"/>
    <property type="evidence" value="ECO:0007669"/>
    <property type="project" value="TreeGrafter"/>
</dbReference>